<keyword evidence="2" id="KW-0472">Membrane</keyword>
<name>A0ABD1UUT4_9LAMI</name>
<reference evidence="4" key="1">
    <citation type="submission" date="2024-07" db="EMBL/GenBank/DDBJ databases">
        <title>Two chromosome-level genome assemblies of Korean endemic species Abeliophyllum distichum and Forsythia ovata (Oleaceae).</title>
        <authorList>
            <person name="Jang H."/>
        </authorList>
    </citation>
    <scope>NUCLEOTIDE SEQUENCE [LARGE SCALE GENOMIC DNA]</scope>
</reference>
<evidence type="ECO:0000256" key="1">
    <source>
        <dbReference type="SAM" id="MobiDB-lite"/>
    </source>
</evidence>
<keyword evidence="2" id="KW-1133">Transmembrane helix</keyword>
<dbReference type="InterPro" id="IPR012870">
    <property type="entry name" value="DUF1666"/>
</dbReference>
<feature type="region of interest" description="Disordered" evidence="1">
    <location>
        <begin position="219"/>
        <end position="239"/>
    </location>
</feature>
<organism evidence="3 4">
    <name type="scientific">Forsythia ovata</name>
    <dbReference type="NCBI Taxonomy" id="205694"/>
    <lineage>
        <taxon>Eukaryota</taxon>
        <taxon>Viridiplantae</taxon>
        <taxon>Streptophyta</taxon>
        <taxon>Embryophyta</taxon>
        <taxon>Tracheophyta</taxon>
        <taxon>Spermatophyta</taxon>
        <taxon>Magnoliopsida</taxon>
        <taxon>eudicotyledons</taxon>
        <taxon>Gunneridae</taxon>
        <taxon>Pentapetalae</taxon>
        <taxon>asterids</taxon>
        <taxon>lamiids</taxon>
        <taxon>Lamiales</taxon>
        <taxon>Oleaceae</taxon>
        <taxon>Forsythieae</taxon>
        <taxon>Forsythia</taxon>
    </lineage>
</organism>
<evidence type="ECO:0008006" key="5">
    <source>
        <dbReference type="Google" id="ProtNLM"/>
    </source>
</evidence>
<feature type="transmembrane region" description="Helical" evidence="2">
    <location>
        <begin position="12"/>
        <end position="33"/>
    </location>
</feature>
<gene>
    <name evidence="3" type="ORF">Fot_21355</name>
</gene>
<evidence type="ECO:0000313" key="4">
    <source>
        <dbReference type="Proteomes" id="UP001604277"/>
    </source>
</evidence>
<accession>A0ABD1UUT4</accession>
<protein>
    <recommendedName>
        <fullName evidence="5">Ribosomal protein L34Ae</fullName>
    </recommendedName>
</protein>
<proteinExistence type="predicted"/>
<keyword evidence="4" id="KW-1185">Reference proteome</keyword>
<feature type="compositionally biased region" description="Low complexity" evidence="1">
    <location>
        <begin position="225"/>
        <end position="236"/>
    </location>
</feature>
<evidence type="ECO:0000256" key="2">
    <source>
        <dbReference type="SAM" id="Phobius"/>
    </source>
</evidence>
<comment type="caution">
    <text evidence="3">The sequence shown here is derived from an EMBL/GenBank/DDBJ whole genome shotgun (WGS) entry which is preliminary data.</text>
</comment>
<dbReference type="Proteomes" id="UP001604277">
    <property type="component" value="Unassembled WGS sequence"/>
</dbReference>
<sequence>MGSVSRFIYQKLVSLFSVSLHFLQLFGFISTYFSRLKRKESEFMSAENNQRETISHEEEKNVSEFRGVEDYVEEENPEFFLKFNFPTFEEFSRSYKEMGNLFDSEVTPLVSTNSHEFINRNSFGGFIDEPGTFRVKEDDICRNGDSPECAETVVDEVLLDKNSEEVCVQDEVIDDSINVVCDGEKSEKNETAEFTEKEQPAKAEEKFQDFLDECQFHSEENSMFTDSNSDSDSETTSFEHMRSVVSSVIDGFLSDGDFGGENQEQEVLDKEESDIKEELRKLEEDSFQDPGTSNLEFLSESDFKEELDETENGKSHDKGIKSVDNSEDHESKDSSSNKLESNLEFLSESDFKEELDDTENGKSHDKGIKSVDNSEDHESKDSSSNKLESLWEHQELIEQLKMELRKVKATGLPTIFEESESLKMEELKPWKIDEELVHEDCIVDELHKFSKCYIVRMRKLDILNYQKMYATGFLQLKDPLQSVSKEKSSGPTLKSLLSQNLRFFKHESHDNDPMKKFIIELQSDLEVVYVAQMCLSWEFLHWQYEKALDLWDSDPHGIRRYNEVAGEFQQFQVLLQRFIEDEPFQGPRVQNYIKSRCVLRNLLQVPVIREDKFKDKHKASKKHTEEYVVTSDVLVEIVGESIRIFWQFVEADKDCAIETNKRTPELHNPEDIQLLIEIRKILQKKERKVKEIMRSERCTLKKFRQRLKDGSDQIRDMYYDFLMTIFK</sequence>
<dbReference type="EMBL" id="JBFOLJ010000006">
    <property type="protein sequence ID" value="KAL2528754.1"/>
    <property type="molecule type" value="Genomic_DNA"/>
</dbReference>
<feature type="compositionally biased region" description="Basic and acidic residues" evidence="1">
    <location>
        <begin position="359"/>
        <end position="387"/>
    </location>
</feature>
<dbReference type="PANTHER" id="PTHR46741:SF2">
    <property type="entry name" value="RIBOSOMAL PROTEIN L34AE"/>
    <property type="match status" value="1"/>
</dbReference>
<feature type="region of interest" description="Disordered" evidence="1">
    <location>
        <begin position="281"/>
        <end position="387"/>
    </location>
</feature>
<evidence type="ECO:0000313" key="3">
    <source>
        <dbReference type="EMBL" id="KAL2528754.1"/>
    </source>
</evidence>
<keyword evidence="2" id="KW-0812">Transmembrane</keyword>
<dbReference type="Pfam" id="PF07891">
    <property type="entry name" value="DUF1666"/>
    <property type="match status" value="1"/>
</dbReference>
<feature type="compositionally biased region" description="Basic and acidic residues" evidence="1">
    <location>
        <begin position="311"/>
        <end position="335"/>
    </location>
</feature>
<dbReference type="AlphaFoldDB" id="A0ABD1UUT4"/>
<dbReference type="PANTHER" id="PTHR46741">
    <property type="entry name" value="OS09G0413600 PROTEIN"/>
    <property type="match status" value="1"/>
</dbReference>